<dbReference type="InterPro" id="IPR027417">
    <property type="entry name" value="P-loop_NTPase"/>
</dbReference>
<gene>
    <name evidence="1" type="ORF">G3M58_77950</name>
</gene>
<name>A0A6G3XQR8_9ACTN</name>
<accession>A0A6G3XQR8</accession>
<feature type="non-terminal residue" evidence="1">
    <location>
        <position position="96"/>
    </location>
</feature>
<feature type="non-terminal residue" evidence="1">
    <location>
        <position position="1"/>
    </location>
</feature>
<evidence type="ECO:0000313" key="1">
    <source>
        <dbReference type="EMBL" id="NEE20037.1"/>
    </source>
</evidence>
<dbReference type="Gene3D" id="3.40.50.300">
    <property type="entry name" value="P-loop containing nucleotide triphosphate hydrolases"/>
    <property type="match status" value="1"/>
</dbReference>
<dbReference type="EMBL" id="JAAGMN010008356">
    <property type="protein sequence ID" value="NEE20037.1"/>
    <property type="molecule type" value="Genomic_DNA"/>
</dbReference>
<reference evidence="1" key="1">
    <citation type="submission" date="2020-01" db="EMBL/GenBank/DDBJ databases">
        <title>Insect and environment-associated Actinomycetes.</title>
        <authorList>
            <person name="Currrie C."/>
            <person name="Chevrette M."/>
            <person name="Carlson C."/>
            <person name="Stubbendieck R."/>
            <person name="Wendt-Pienkowski E."/>
        </authorList>
    </citation>
    <scope>NUCLEOTIDE SEQUENCE</scope>
    <source>
        <strain evidence="1">SID7499</strain>
    </source>
</reference>
<comment type="caution">
    <text evidence="1">The sequence shown here is derived from an EMBL/GenBank/DDBJ whole genome shotgun (WGS) entry which is preliminary data.</text>
</comment>
<sequence>TPRSHLAEYIPMSNNMEHHMAALRDLMKRRTPSADVTAQELRDQSWWQGPTVYVVIDDFDLVSTSSGNPLSPVTELLPFARDVGVRFIIARNTAGA</sequence>
<evidence type="ECO:0008006" key="2">
    <source>
        <dbReference type="Google" id="ProtNLM"/>
    </source>
</evidence>
<dbReference type="AlphaFoldDB" id="A0A6G3XQR8"/>
<protein>
    <recommendedName>
        <fullName evidence="2">FtsK domain-containing protein</fullName>
    </recommendedName>
</protein>
<proteinExistence type="predicted"/>
<organism evidence="1">
    <name type="scientific">Streptomyces sp. SID7499</name>
    <dbReference type="NCBI Taxonomy" id="2706086"/>
    <lineage>
        <taxon>Bacteria</taxon>
        <taxon>Bacillati</taxon>
        <taxon>Actinomycetota</taxon>
        <taxon>Actinomycetes</taxon>
        <taxon>Kitasatosporales</taxon>
        <taxon>Streptomycetaceae</taxon>
        <taxon>Streptomyces</taxon>
    </lineage>
</organism>